<sequence>GLKTAVVTRLAEEDLPVLAELKELGVEVLAHCVASSTCLRLEYPTDNVDKRLMWVTSTAGEFGVEEVGGLRAKRVVIGGSIRGEVGIEVLGALVSHKMPLSLDVQGFMRVIRDGKLFYEEWPEKKEVLSLVDILKADAVEAEQLTGCSDIGEAAQMLSELGPAEILITHRDGVLIFDGEDFHCTGFFPEKLIGRSGRGDTCLAAYTAARLTSPPAKALIWAAAVTSLKMEAEGPFRRDLRDVKELIAASY</sequence>
<feature type="domain" description="Carbohydrate kinase PfkB" evidence="1">
    <location>
        <begin position="122"/>
        <end position="233"/>
    </location>
</feature>
<evidence type="ECO:0000259" key="1">
    <source>
        <dbReference type="Pfam" id="PF00294"/>
    </source>
</evidence>
<evidence type="ECO:0000313" key="2">
    <source>
        <dbReference type="EMBL" id="KKK57592.1"/>
    </source>
</evidence>
<dbReference type="InterPro" id="IPR029056">
    <property type="entry name" value="Ribokinase-like"/>
</dbReference>
<dbReference type="EMBL" id="LAZR01064401">
    <property type="protein sequence ID" value="KKK57592.1"/>
    <property type="molecule type" value="Genomic_DNA"/>
</dbReference>
<gene>
    <name evidence="2" type="ORF">LCGC14_3052920</name>
</gene>
<dbReference type="AlphaFoldDB" id="A0A0F8WL38"/>
<dbReference type="SUPFAM" id="SSF53613">
    <property type="entry name" value="Ribokinase-like"/>
    <property type="match status" value="1"/>
</dbReference>
<comment type="caution">
    <text evidence="2">The sequence shown here is derived from an EMBL/GenBank/DDBJ whole genome shotgun (WGS) entry which is preliminary data.</text>
</comment>
<dbReference type="InterPro" id="IPR011611">
    <property type="entry name" value="PfkB_dom"/>
</dbReference>
<reference evidence="2" key="1">
    <citation type="journal article" date="2015" name="Nature">
        <title>Complex archaea that bridge the gap between prokaryotes and eukaryotes.</title>
        <authorList>
            <person name="Spang A."/>
            <person name="Saw J.H."/>
            <person name="Jorgensen S.L."/>
            <person name="Zaremba-Niedzwiedzka K."/>
            <person name="Martijn J."/>
            <person name="Lind A.E."/>
            <person name="van Eijk R."/>
            <person name="Schleper C."/>
            <person name="Guy L."/>
            <person name="Ettema T.J."/>
        </authorList>
    </citation>
    <scope>NUCLEOTIDE SEQUENCE</scope>
</reference>
<organism evidence="2">
    <name type="scientific">marine sediment metagenome</name>
    <dbReference type="NCBI Taxonomy" id="412755"/>
    <lineage>
        <taxon>unclassified sequences</taxon>
        <taxon>metagenomes</taxon>
        <taxon>ecological metagenomes</taxon>
    </lineage>
</organism>
<name>A0A0F8WL38_9ZZZZ</name>
<protein>
    <recommendedName>
        <fullName evidence="1">Carbohydrate kinase PfkB domain-containing protein</fullName>
    </recommendedName>
</protein>
<proteinExistence type="predicted"/>
<dbReference type="Gene3D" id="3.40.1190.20">
    <property type="match status" value="1"/>
</dbReference>
<accession>A0A0F8WL38</accession>
<dbReference type="Pfam" id="PF00294">
    <property type="entry name" value="PfkB"/>
    <property type="match status" value="1"/>
</dbReference>
<feature type="non-terminal residue" evidence="2">
    <location>
        <position position="1"/>
    </location>
</feature>